<name>A0A1F6EB31_9BACT</name>
<dbReference type="InterPro" id="IPR000760">
    <property type="entry name" value="Inositol_monophosphatase-like"/>
</dbReference>
<dbReference type="SUPFAM" id="SSF56655">
    <property type="entry name" value="Carbohydrate phosphatase"/>
    <property type="match status" value="1"/>
</dbReference>
<dbReference type="GO" id="GO:0006020">
    <property type="term" value="P:inositol metabolic process"/>
    <property type="evidence" value="ECO:0007669"/>
    <property type="project" value="TreeGrafter"/>
</dbReference>
<feature type="binding site" evidence="1">
    <location>
        <position position="49"/>
    </location>
    <ligand>
        <name>Mg(2+)</name>
        <dbReference type="ChEBI" id="CHEBI:18420"/>
        <label>1</label>
        <note>catalytic</note>
    </ligand>
</feature>
<organism evidence="2 3">
    <name type="scientific">Candidatus Kaiserbacteria bacterium RIFCSPHIGHO2_02_FULL_55_25</name>
    <dbReference type="NCBI Taxonomy" id="1798498"/>
    <lineage>
        <taxon>Bacteria</taxon>
        <taxon>Candidatus Kaiseribacteriota</taxon>
    </lineage>
</organism>
<dbReference type="EMBL" id="MFLL01000001">
    <property type="protein sequence ID" value="OGG70817.1"/>
    <property type="molecule type" value="Genomic_DNA"/>
</dbReference>
<reference evidence="2 3" key="1">
    <citation type="journal article" date="2016" name="Nat. Commun.">
        <title>Thousands of microbial genomes shed light on interconnected biogeochemical processes in an aquifer system.</title>
        <authorList>
            <person name="Anantharaman K."/>
            <person name="Brown C.T."/>
            <person name="Hug L.A."/>
            <person name="Sharon I."/>
            <person name="Castelle C.J."/>
            <person name="Probst A.J."/>
            <person name="Thomas B.C."/>
            <person name="Singh A."/>
            <person name="Wilkins M.J."/>
            <person name="Karaoz U."/>
            <person name="Brodie E.L."/>
            <person name="Williams K.H."/>
            <person name="Hubbard S.S."/>
            <person name="Banfield J.F."/>
        </authorList>
    </citation>
    <scope>NUCLEOTIDE SEQUENCE [LARGE SCALE GENOMIC DNA]</scope>
</reference>
<dbReference type="CDD" id="cd01637">
    <property type="entry name" value="IMPase_like"/>
    <property type="match status" value="1"/>
</dbReference>
<keyword evidence="1" id="KW-0460">Magnesium</keyword>
<keyword evidence="1" id="KW-0479">Metal-binding</keyword>
<sequence>MLLPHWGNVPERMKNGSAHSVVTGLDLAVERYLAGELKKIDSGAEFAGEEYGGRRDADRFWLCDPIDGTAHFVRGLPFCSVMLALIEDGRVNFSAIYDFIKDDMYHASRGQGAFRNSEPIHVSDRPLEHSYISLETRIDKPVNFDLMRRMRESSVLFSSITSGYEFSLVASGKLEARVCVDPWAKDWDVAPGSLLVEEAGGIVANIGSASYDYRDLNMIAGNPLVYRALTEGPKAIFPLTS</sequence>
<feature type="binding site" evidence="1">
    <location>
        <position position="66"/>
    </location>
    <ligand>
        <name>Mg(2+)</name>
        <dbReference type="ChEBI" id="CHEBI:18420"/>
        <label>1</label>
        <note>catalytic</note>
    </ligand>
</feature>
<dbReference type="Gene3D" id="3.40.190.80">
    <property type="match status" value="1"/>
</dbReference>
<protein>
    <recommendedName>
        <fullName evidence="4">Inositol monophosphatase</fullName>
    </recommendedName>
</protein>
<evidence type="ECO:0000313" key="3">
    <source>
        <dbReference type="Proteomes" id="UP000176914"/>
    </source>
</evidence>
<dbReference type="Proteomes" id="UP000176914">
    <property type="component" value="Unassembled WGS sequence"/>
</dbReference>
<feature type="binding site" evidence="1">
    <location>
        <position position="67"/>
    </location>
    <ligand>
        <name>Mg(2+)</name>
        <dbReference type="ChEBI" id="CHEBI:18420"/>
        <label>1</label>
        <note>catalytic</note>
    </ligand>
</feature>
<dbReference type="PANTHER" id="PTHR20854:SF4">
    <property type="entry name" value="INOSITOL-1-MONOPHOSPHATASE-RELATED"/>
    <property type="match status" value="1"/>
</dbReference>
<dbReference type="Gene3D" id="3.30.540.10">
    <property type="entry name" value="Fructose-1,6-Bisphosphatase, subunit A, domain 1"/>
    <property type="match status" value="1"/>
</dbReference>
<dbReference type="GO" id="GO:0046872">
    <property type="term" value="F:metal ion binding"/>
    <property type="evidence" value="ECO:0007669"/>
    <property type="project" value="UniProtKB-KW"/>
</dbReference>
<evidence type="ECO:0000313" key="2">
    <source>
        <dbReference type="EMBL" id="OGG70817.1"/>
    </source>
</evidence>
<dbReference type="GO" id="GO:0008934">
    <property type="term" value="F:inositol monophosphate 1-phosphatase activity"/>
    <property type="evidence" value="ECO:0007669"/>
    <property type="project" value="TreeGrafter"/>
</dbReference>
<dbReference type="GO" id="GO:0007165">
    <property type="term" value="P:signal transduction"/>
    <property type="evidence" value="ECO:0007669"/>
    <property type="project" value="TreeGrafter"/>
</dbReference>
<dbReference type="Pfam" id="PF00459">
    <property type="entry name" value="Inositol_P"/>
    <property type="match status" value="1"/>
</dbReference>
<gene>
    <name evidence="2" type="ORF">A3C20_04850</name>
</gene>
<comment type="caution">
    <text evidence="2">The sequence shown here is derived from an EMBL/GenBank/DDBJ whole genome shotgun (WGS) entry which is preliminary data.</text>
</comment>
<evidence type="ECO:0000256" key="1">
    <source>
        <dbReference type="PIRSR" id="PIRSR600760-2"/>
    </source>
</evidence>
<comment type="cofactor">
    <cofactor evidence="1">
        <name>Mg(2+)</name>
        <dbReference type="ChEBI" id="CHEBI:18420"/>
    </cofactor>
</comment>
<dbReference type="PANTHER" id="PTHR20854">
    <property type="entry name" value="INOSITOL MONOPHOSPHATASE"/>
    <property type="match status" value="1"/>
</dbReference>
<feature type="binding site" evidence="1">
    <location>
        <position position="188"/>
    </location>
    <ligand>
        <name>Mg(2+)</name>
        <dbReference type="ChEBI" id="CHEBI:18420"/>
        <label>1</label>
        <note>catalytic</note>
    </ligand>
</feature>
<feature type="binding site" evidence="1">
    <location>
        <position position="64"/>
    </location>
    <ligand>
        <name>Mg(2+)</name>
        <dbReference type="ChEBI" id="CHEBI:18420"/>
        <label>1</label>
        <note>catalytic</note>
    </ligand>
</feature>
<evidence type="ECO:0008006" key="4">
    <source>
        <dbReference type="Google" id="ProtNLM"/>
    </source>
</evidence>
<proteinExistence type="predicted"/>
<accession>A0A1F6EB31</accession>
<dbReference type="PRINTS" id="PR00377">
    <property type="entry name" value="IMPHPHTASES"/>
</dbReference>
<dbReference type="AlphaFoldDB" id="A0A1F6EB31"/>